<dbReference type="GO" id="GO:0003677">
    <property type="term" value="F:DNA binding"/>
    <property type="evidence" value="ECO:0007669"/>
    <property type="project" value="UniProtKB-KW"/>
</dbReference>
<comment type="caution">
    <text evidence="3">The sequence shown here is derived from an EMBL/GenBank/DDBJ whole genome shotgun (WGS) entry which is preliminary data.</text>
</comment>
<dbReference type="EMBL" id="JAGSND010000001">
    <property type="protein sequence ID" value="MBR0596357.1"/>
    <property type="molecule type" value="Genomic_DNA"/>
</dbReference>
<evidence type="ECO:0000259" key="2">
    <source>
        <dbReference type="PROSITE" id="PS50943"/>
    </source>
</evidence>
<dbReference type="Pfam" id="PF01381">
    <property type="entry name" value="HTH_3"/>
    <property type="match status" value="1"/>
</dbReference>
<dbReference type="CDD" id="cd00093">
    <property type="entry name" value="HTH_XRE"/>
    <property type="match status" value="1"/>
</dbReference>
<keyword evidence="1" id="KW-0238">DNA-binding</keyword>
<dbReference type="Proteomes" id="UP000675664">
    <property type="component" value="Unassembled WGS sequence"/>
</dbReference>
<proteinExistence type="predicted"/>
<dbReference type="SUPFAM" id="SSF47413">
    <property type="entry name" value="lambda repressor-like DNA-binding domains"/>
    <property type="match status" value="1"/>
</dbReference>
<evidence type="ECO:0000256" key="1">
    <source>
        <dbReference type="ARBA" id="ARBA00023125"/>
    </source>
</evidence>
<evidence type="ECO:0000313" key="4">
    <source>
        <dbReference type="Proteomes" id="UP000675664"/>
    </source>
</evidence>
<dbReference type="InterPro" id="IPR010982">
    <property type="entry name" value="Lambda_DNA-bd_dom_sf"/>
</dbReference>
<dbReference type="PANTHER" id="PTHR46558:SF13">
    <property type="entry name" value="HTH-TYPE TRANSCRIPTIONAL REGULATOR IMMR"/>
    <property type="match status" value="1"/>
</dbReference>
<gene>
    <name evidence="3" type="ORF">KCX82_00555</name>
</gene>
<dbReference type="PROSITE" id="PS50943">
    <property type="entry name" value="HTH_CROC1"/>
    <property type="match status" value="1"/>
</dbReference>
<reference evidence="3" key="1">
    <citation type="submission" date="2021-04" db="EMBL/GenBank/DDBJ databases">
        <title>Sinoanaerobacter chloroacetimidivorans sp. nov., an obligate anaerobic bacterium isolated from anaerobic sludge.</title>
        <authorList>
            <person name="Bao Y."/>
        </authorList>
    </citation>
    <scope>NUCLEOTIDE SEQUENCE</scope>
    <source>
        <strain evidence="3">BAD-6</strain>
    </source>
</reference>
<dbReference type="SMART" id="SM00530">
    <property type="entry name" value="HTH_XRE"/>
    <property type="match status" value="1"/>
</dbReference>
<dbReference type="InterPro" id="IPR001387">
    <property type="entry name" value="Cro/C1-type_HTH"/>
</dbReference>
<dbReference type="PANTHER" id="PTHR46558">
    <property type="entry name" value="TRACRIPTIONAL REGULATORY PROTEIN-RELATED-RELATED"/>
    <property type="match status" value="1"/>
</dbReference>
<organism evidence="3 4">
    <name type="scientific">Sinanaerobacter chloroacetimidivorans</name>
    <dbReference type="NCBI Taxonomy" id="2818044"/>
    <lineage>
        <taxon>Bacteria</taxon>
        <taxon>Bacillati</taxon>
        <taxon>Bacillota</taxon>
        <taxon>Clostridia</taxon>
        <taxon>Peptostreptococcales</taxon>
        <taxon>Anaerovoracaceae</taxon>
        <taxon>Sinanaerobacter</taxon>
    </lineage>
</organism>
<feature type="domain" description="HTH cro/C1-type" evidence="2">
    <location>
        <begin position="7"/>
        <end position="61"/>
    </location>
</feature>
<protein>
    <submittedName>
        <fullName evidence="3">Helix-turn-helix domain-containing protein</fullName>
    </submittedName>
</protein>
<accession>A0A8J7VWJ9</accession>
<sequence>MTFGEKLYELRKSSGLSQEQLAEKCSITRQSVSKWELGQGYPETEKLLVLCRVLDVDLDYLLRDEIASQSVPSRQAISNPYQPYLGKWVSLLLHDRGLGAIPLAAITAMNDDYVVFELNGKKRVRKKGVIKISDIQAISEARISEKKATAFGTVETFDLKNGDNLYKLFAGKKCAIKLRRNDFSRTIFSGDVYVDWLSSPTISFYIAIRYFLC</sequence>
<keyword evidence="4" id="KW-1185">Reference proteome</keyword>
<dbReference type="RefSeq" id="WP_227016491.1">
    <property type="nucleotide sequence ID" value="NZ_JAGSND010000001.1"/>
</dbReference>
<dbReference type="AlphaFoldDB" id="A0A8J7VWJ9"/>
<dbReference type="Gene3D" id="1.10.260.40">
    <property type="entry name" value="lambda repressor-like DNA-binding domains"/>
    <property type="match status" value="1"/>
</dbReference>
<reference evidence="3" key="2">
    <citation type="submission" date="2021-04" db="EMBL/GenBank/DDBJ databases">
        <authorList>
            <person name="Liu J."/>
        </authorList>
    </citation>
    <scope>NUCLEOTIDE SEQUENCE</scope>
    <source>
        <strain evidence="3">BAD-6</strain>
    </source>
</reference>
<evidence type="ECO:0000313" key="3">
    <source>
        <dbReference type="EMBL" id="MBR0596357.1"/>
    </source>
</evidence>
<name>A0A8J7VWJ9_9FIRM</name>